<feature type="transmembrane region" description="Helical" evidence="1">
    <location>
        <begin position="56"/>
        <end position="74"/>
    </location>
</feature>
<keyword evidence="1" id="KW-1133">Transmembrane helix</keyword>
<keyword evidence="1" id="KW-0472">Membrane</keyword>
<dbReference type="KEGG" id="tva:4756948"/>
<dbReference type="RefSeq" id="XP_001312073.1">
    <property type="nucleotide sequence ID" value="XM_001312072.1"/>
</dbReference>
<name>A2F7I5_TRIV3</name>
<dbReference type="AlphaFoldDB" id="A2F7I5"/>
<evidence type="ECO:0000313" key="2">
    <source>
        <dbReference type="EMBL" id="EAX99143.1"/>
    </source>
</evidence>
<organism evidence="2 3">
    <name type="scientific">Trichomonas vaginalis (strain ATCC PRA-98 / G3)</name>
    <dbReference type="NCBI Taxonomy" id="412133"/>
    <lineage>
        <taxon>Eukaryota</taxon>
        <taxon>Metamonada</taxon>
        <taxon>Parabasalia</taxon>
        <taxon>Trichomonadida</taxon>
        <taxon>Trichomonadidae</taxon>
        <taxon>Trichomonas</taxon>
    </lineage>
</organism>
<evidence type="ECO:0000256" key="1">
    <source>
        <dbReference type="SAM" id="Phobius"/>
    </source>
</evidence>
<reference evidence="2" key="2">
    <citation type="journal article" date="2007" name="Science">
        <title>Draft genome sequence of the sexually transmitted pathogen Trichomonas vaginalis.</title>
        <authorList>
            <person name="Carlton J.M."/>
            <person name="Hirt R.P."/>
            <person name="Silva J.C."/>
            <person name="Delcher A.L."/>
            <person name="Schatz M."/>
            <person name="Zhao Q."/>
            <person name="Wortman J.R."/>
            <person name="Bidwell S.L."/>
            <person name="Alsmark U.C.M."/>
            <person name="Besteiro S."/>
            <person name="Sicheritz-Ponten T."/>
            <person name="Noel C.J."/>
            <person name="Dacks J.B."/>
            <person name="Foster P.G."/>
            <person name="Simillion C."/>
            <person name="Van de Peer Y."/>
            <person name="Miranda-Saavedra D."/>
            <person name="Barton G.J."/>
            <person name="Westrop G.D."/>
            <person name="Mueller S."/>
            <person name="Dessi D."/>
            <person name="Fiori P.L."/>
            <person name="Ren Q."/>
            <person name="Paulsen I."/>
            <person name="Zhang H."/>
            <person name="Bastida-Corcuera F.D."/>
            <person name="Simoes-Barbosa A."/>
            <person name="Brown M.T."/>
            <person name="Hayes R.D."/>
            <person name="Mukherjee M."/>
            <person name="Okumura C.Y."/>
            <person name="Schneider R."/>
            <person name="Smith A.J."/>
            <person name="Vanacova S."/>
            <person name="Villalvazo M."/>
            <person name="Haas B.J."/>
            <person name="Pertea M."/>
            <person name="Feldblyum T.V."/>
            <person name="Utterback T.R."/>
            <person name="Shu C.L."/>
            <person name="Osoegawa K."/>
            <person name="de Jong P.J."/>
            <person name="Hrdy I."/>
            <person name="Horvathova L."/>
            <person name="Zubacova Z."/>
            <person name="Dolezal P."/>
            <person name="Malik S.B."/>
            <person name="Logsdon J.M. Jr."/>
            <person name="Henze K."/>
            <person name="Gupta A."/>
            <person name="Wang C.C."/>
            <person name="Dunne R.L."/>
            <person name="Upcroft J.A."/>
            <person name="Upcroft P."/>
            <person name="White O."/>
            <person name="Salzberg S.L."/>
            <person name="Tang P."/>
            <person name="Chiu C.-H."/>
            <person name="Lee Y.-S."/>
            <person name="Embley T.M."/>
            <person name="Coombs G.H."/>
            <person name="Mottram J.C."/>
            <person name="Tachezy J."/>
            <person name="Fraser-Liggett C.M."/>
            <person name="Johnson P.J."/>
        </authorList>
    </citation>
    <scope>NUCLEOTIDE SEQUENCE [LARGE SCALE GENOMIC DNA]</scope>
    <source>
        <strain evidence="2">G3</strain>
    </source>
</reference>
<gene>
    <name evidence="2" type="ORF">TVAG_115470</name>
</gene>
<dbReference type="EMBL" id="DS113648">
    <property type="protein sequence ID" value="EAX99143.1"/>
    <property type="molecule type" value="Genomic_DNA"/>
</dbReference>
<evidence type="ECO:0000313" key="3">
    <source>
        <dbReference type="Proteomes" id="UP000001542"/>
    </source>
</evidence>
<dbReference type="VEuPathDB" id="TrichDB:TVAG_115470"/>
<feature type="transmembrane region" description="Helical" evidence="1">
    <location>
        <begin position="26"/>
        <end position="44"/>
    </location>
</feature>
<dbReference type="SMR" id="A2F7I5"/>
<dbReference type="GO" id="GO:0005783">
    <property type="term" value="C:endoplasmic reticulum"/>
    <property type="evidence" value="ECO:0000318"/>
    <property type="project" value="GO_Central"/>
</dbReference>
<feature type="transmembrane region" description="Helical" evidence="1">
    <location>
        <begin position="120"/>
        <end position="140"/>
    </location>
</feature>
<protein>
    <submittedName>
        <fullName evidence="2">Uncharacterized protein</fullName>
    </submittedName>
</protein>
<proteinExistence type="predicted"/>
<sequence>MQTEDQQYEYLKSQQVKKADSGSFQVVYIPFGLIFSGLTILLYLLIGGCTIEADKIYLAVSYGIGAVLLTIAYSNVAKWCHAQKKMNGSPLFFSLAYNNAFFVFLLIFCATVLFPGLKPAYGLVLTQTIAVAIPAWLSTLQV</sequence>
<keyword evidence="1" id="KW-0812">Transmembrane</keyword>
<dbReference type="Proteomes" id="UP000001542">
    <property type="component" value="Unassembled WGS sequence"/>
</dbReference>
<dbReference type="OrthoDB" id="10059529at2759"/>
<keyword evidence="3" id="KW-1185">Reference proteome</keyword>
<feature type="transmembrane region" description="Helical" evidence="1">
    <location>
        <begin position="95"/>
        <end position="114"/>
    </location>
</feature>
<dbReference type="InParanoid" id="A2F7I5"/>
<accession>A2F7I5</accession>
<dbReference type="VEuPathDB" id="TrichDB:TVAGG3_0179630"/>
<reference evidence="2" key="1">
    <citation type="submission" date="2006-10" db="EMBL/GenBank/DDBJ databases">
        <authorList>
            <person name="Amadeo P."/>
            <person name="Zhao Q."/>
            <person name="Wortman J."/>
            <person name="Fraser-Liggett C."/>
            <person name="Carlton J."/>
        </authorList>
    </citation>
    <scope>NUCLEOTIDE SEQUENCE</scope>
    <source>
        <strain evidence="2">G3</strain>
    </source>
</reference>